<evidence type="ECO:0000259" key="8">
    <source>
        <dbReference type="Pfam" id="PF17785"/>
    </source>
</evidence>
<dbReference type="OrthoDB" id="9805492at2"/>
<dbReference type="PANTHER" id="PTHR42873:SF1">
    <property type="entry name" value="S-ADENOSYLMETHIONINE-DEPENDENT METHYLTRANSFERASE DOMAIN-CONTAINING PROTEIN"/>
    <property type="match status" value="1"/>
</dbReference>
<comment type="subcellular location">
    <subcellularLocation>
        <location evidence="1">Cytoplasm</location>
    </subcellularLocation>
</comment>
<reference evidence="9 10" key="1">
    <citation type="submission" date="2016-04" db="EMBL/GenBank/DDBJ databases">
        <title>Genome analysis of Thermosulfurimonas dismutans, the first thermophilic sulfur-disproportionating bacterium of the phylum Thermodesulfobacteria.</title>
        <authorList>
            <person name="Mardanov A.V."/>
            <person name="Beletsky A.V."/>
            <person name="Kadnikov V.V."/>
            <person name="Slobodkin A.I."/>
            <person name="Ravin N.V."/>
        </authorList>
    </citation>
    <scope>NUCLEOTIDE SEQUENCE [LARGE SCALE GENOMIC DNA]</scope>
    <source>
        <strain evidence="9 10">S95</strain>
    </source>
</reference>
<dbReference type="PANTHER" id="PTHR42873">
    <property type="entry name" value="RIBOSOMAL RNA LARGE SUBUNIT METHYLTRANSFERASE"/>
    <property type="match status" value="1"/>
</dbReference>
<evidence type="ECO:0000313" key="9">
    <source>
        <dbReference type="EMBL" id="OAQ21245.1"/>
    </source>
</evidence>
<dbReference type="Pfam" id="PF10672">
    <property type="entry name" value="Methyltrans_SAM"/>
    <property type="match status" value="1"/>
</dbReference>
<dbReference type="PATRIC" id="fig|999894.6.peg.469"/>
<evidence type="ECO:0000256" key="5">
    <source>
        <dbReference type="ARBA" id="ARBA00022691"/>
    </source>
</evidence>
<dbReference type="RefSeq" id="WP_084270910.1">
    <property type="nucleotide sequence ID" value="NZ_LWLG01000002.1"/>
</dbReference>
<dbReference type="GO" id="GO:0032259">
    <property type="term" value="P:methylation"/>
    <property type="evidence" value="ECO:0007669"/>
    <property type="project" value="UniProtKB-KW"/>
</dbReference>
<feature type="domain" description="RlmI-like PUA" evidence="8">
    <location>
        <begin position="6"/>
        <end position="68"/>
    </location>
</feature>
<dbReference type="InterPro" id="IPR029063">
    <property type="entry name" value="SAM-dependent_MTases_sf"/>
</dbReference>
<dbReference type="CDD" id="cd11572">
    <property type="entry name" value="RlmI_M_like"/>
    <property type="match status" value="1"/>
</dbReference>
<dbReference type="Gene3D" id="3.30.750.80">
    <property type="entry name" value="RNA methyltransferase domain (HRMD) like"/>
    <property type="match status" value="1"/>
</dbReference>
<dbReference type="GO" id="GO:0008168">
    <property type="term" value="F:methyltransferase activity"/>
    <property type="evidence" value="ECO:0007669"/>
    <property type="project" value="UniProtKB-KW"/>
</dbReference>
<dbReference type="SUPFAM" id="SSF88697">
    <property type="entry name" value="PUA domain-like"/>
    <property type="match status" value="1"/>
</dbReference>
<dbReference type="InterPro" id="IPR015947">
    <property type="entry name" value="PUA-like_sf"/>
</dbReference>
<proteinExistence type="inferred from homology"/>
<evidence type="ECO:0000256" key="4">
    <source>
        <dbReference type="ARBA" id="ARBA00022679"/>
    </source>
</evidence>
<evidence type="ECO:0000259" key="7">
    <source>
        <dbReference type="Pfam" id="PF10672"/>
    </source>
</evidence>
<dbReference type="Gene3D" id="2.30.130.10">
    <property type="entry name" value="PUA domain"/>
    <property type="match status" value="1"/>
</dbReference>
<dbReference type="GO" id="GO:0005737">
    <property type="term" value="C:cytoplasm"/>
    <property type="evidence" value="ECO:0007669"/>
    <property type="project" value="UniProtKB-SubCell"/>
</dbReference>
<evidence type="ECO:0000256" key="1">
    <source>
        <dbReference type="ARBA" id="ARBA00004496"/>
    </source>
</evidence>
<evidence type="ECO:0000256" key="6">
    <source>
        <dbReference type="ARBA" id="ARBA00038091"/>
    </source>
</evidence>
<keyword evidence="2" id="KW-0963">Cytoplasm</keyword>
<name>A0A179D581_9BACT</name>
<dbReference type="InterPro" id="IPR019614">
    <property type="entry name" value="SAM-dep_methyl-trfase"/>
</dbReference>
<keyword evidence="5" id="KW-0949">S-adenosyl-L-methionine</keyword>
<dbReference type="Gene3D" id="3.40.50.150">
    <property type="entry name" value="Vaccinia Virus protein VP39"/>
    <property type="match status" value="1"/>
</dbReference>
<dbReference type="InterPro" id="IPR041532">
    <property type="entry name" value="RlmI-like_PUA"/>
</dbReference>
<dbReference type="EMBL" id="LWLG01000002">
    <property type="protein sequence ID" value="OAQ21245.1"/>
    <property type="molecule type" value="Genomic_DNA"/>
</dbReference>
<comment type="similarity">
    <text evidence="6">Belongs to the methyltransferase superfamily. RlmI family.</text>
</comment>
<dbReference type="CDD" id="cd02440">
    <property type="entry name" value="AdoMet_MTases"/>
    <property type="match status" value="1"/>
</dbReference>
<dbReference type="Proteomes" id="UP000078390">
    <property type="component" value="Unassembled WGS sequence"/>
</dbReference>
<accession>A0A179D581</accession>
<gene>
    <name evidence="9" type="ORF">TDIS_0465</name>
</gene>
<keyword evidence="3 9" id="KW-0489">Methyltransferase</keyword>
<dbReference type="GO" id="GO:0003723">
    <property type="term" value="F:RNA binding"/>
    <property type="evidence" value="ECO:0007669"/>
    <property type="project" value="InterPro"/>
</dbReference>
<dbReference type="AlphaFoldDB" id="A0A179D581"/>
<dbReference type="Pfam" id="PF17785">
    <property type="entry name" value="PUA_3"/>
    <property type="match status" value="1"/>
</dbReference>
<dbReference type="STRING" id="999894.TDIS_0465"/>
<sequence length="386" mass="44344">MKITSLKLTEKGLKTFLSGRLWLERPDLAVWPEETPGTEVRLVSPEGYFLARGYFHPESRIPVRIFSREDEPLGRPFLLKVFRQALELRRKLYPKEEAFRLVHAEGDGLPGLTVDIYGRVAVIQISTAGMERVKEEIVAALRELLSPSTVVFKNDLPVRREEDLELYVEVPFGNLSGPVEIQMDGLRFLVDPLDGQKTGFFLDQRENRRVIKKLSQEAVVLDLFSYTGAFGLYALSGGARRVFAVDRSEKALELAEEMARLNGFWDRLFPIKARVEEFLRDAPDASVIILDPPAFIKSYRALEAGRKKYREVNRMAIRTLSRGFFFTSSCSQFLTADDLYRIVRSAAKNKNLRLLFRHFQAPDHPENPAHPETLYLKGFTFWVEER</sequence>
<protein>
    <submittedName>
        <fullName evidence="9">LSU m5C1962 methyltransferase RlmI</fullName>
    </submittedName>
</protein>
<keyword evidence="4 9" id="KW-0808">Transferase</keyword>
<evidence type="ECO:0000256" key="3">
    <source>
        <dbReference type="ARBA" id="ARBA00022603"/>
    </source>
</evidence>
<evidence type="ECO:0000256" key="2">
    <source>
        <dbReference type="ARBA" id="ARBA00022490"/>
    </source>
</evidence>
<dbReference type="SUPFAM" id="SSF53335">
    <property type="entry name" value="S-adenosyl-L-methionine-dependent methyltransferases"/>
    <property type="match status" value="1"/>
</dbReference>
<feature type="domain" description="S-adenosylmethionine-dependent methyltransferase" evidence="7">
    <location>
        <begin position="180"/>
        <end position="321"/>
    </location>
</feature>
<comment type="caution">
    <text evidence="9">The sequence shown here is derived from an EMBL/GenBank/DDBJ whole genome shotgun (WGS) entry which is preliminary data.</text>
</comment>
<evidence type="ECO:0000313" key="10">
    <source>
        <dbReference type="Proteomes" id="UP000078390"/>
    </source>
</evidence>
<dbReference type="InterPro" id="IPR036974">
    <property type="entry name" value="PUA_sf"/>
</dbReference>
<keyword evidence="10" id="KW-1185">Reference proteome</keyword>
<organism evidence="9 10">
    <name type="scientific">Thermosulfurimonas dismutans</name>
    <dbReference type="NCBI Taxonomy" id="999894"/>
    <lineage>
        <taxon>Bacteria</taxon>
        <taxon>Pseudomonadati</taxon>
        <taxon>Thermodesulfobacteriota</taxon>
        <taxon>Thermodesulfobacteria</taxon>
        <taxon>Thermodesulfobacteriales</taxon>
        <taxon>Thermodesulfobacteriaceae</taxon>
        <taxon>Thermosulfurimonas</taxon>
    </lineage>
</organism>